<accession>G7GXC6</accession>
<gene>
    <name evidence="2" type="ORF">GOARA_006_00100</name>
</gene>
<keyword evidence="3" id="KW-1185">Reference proteome</keyword>
<sequence>MILTGTAVTQLERWASLWADLQHADIALYERAQMEPIPATIFQRRALWESAVIAYGRATQSERGRKVGFQTFVTETLTPGQIATHERIMDWRHGHVAHRRDDEFEEVCTEIVLRDGVPTELRVGVGIDAGASQDFVEEFQAHVFMLRNHVWEKKLAPNVQSVVTGMNQCTVSAEAPSDESPRPGDDRYTVTMKWDLDATPR</sequence>
<dbReference type="AlphaFoldDB" id="G7GXC6"/>
<organism evidence="2 3">
    <name type="scientific">Gordonia araii NBRC 100433</name>
    <dbReference type="NCBI Taxonomy" id="1073574"/>
    <lineage>
        <taxon>Bacteria</taxon>
        <taxon>Bacillati</taxon>
        <taxon>Actinomycetota</taxon>
        <taxon>Actinomycetes</taxon>
        <taxon>Mycobacteriales</taxon>
        <taxon>Gordoniaceae</taxon>
        <taxon>Gordonia</taxon>
    </lineage>
</organism>
<dbReference type="EMBL" id="BAEE01000006">
    <property type="protein sequence ID" value="GAB08251.1"/>
    <property type="molecule type" value="Genomic_DNA"/>
</dbReference>
<proteinExistence type="predicted"/>
<feature type="region of interest" description="Disordered" evidence="1">
    <location>
        <begin position="172"/>
        <end position="201"/>
    </location>
</feature>
<dbReference type="STRING" id="1073574.GOARA_006_00100"/>
<protein>
    <submittedName>
        <fullName evidence="2">Uncharacterized protein</fullName>
    </submittedName>
</protein>
<feature type="compositionally biased region" description="Basic and acidic residues" evidence="1">
    <location>
        <begin position="179"/>
        <end position="201"/>
    </location>
</feature>
<dbReference type="Proteomes" id="UP000035088">
    <property type="component" value="Unassembled WGS sequence"/>
</dbReference>
<evidence type="ECO:0000313" key="3">
    <source>
        <dbReference type="Proteomes" id="UP000035088"/>
    </source>
</evidence>
<reference evidence="2 3" key="1">
    <citation type="submission" date="2011-11" db="EMBL/GenBank/DDBJ databases">
        <title>Whole genome shotgun sequence of Gordonia araii NBRC 100433.</title>
        <authorList>
            <person name="Yoshida Y."/>
            <person name="Hosoyama A."/>
            <person name="Tsuchikane K."/>
            <person name="Katsumata H."/>
            <person name="Yamazaki S."/>
            <person name="Fujita N."/>
        </authorList>
    </citation>
    <scope>NUCLEOTIDE SEQUENCE [LARGE SCALE GENOMIC DNA]</scope>
    <source>
        <strain evidence="2 3">NBRC 100433</strain>
    </source>
</reference>
<evidence type="ECO:0000313" key="2">
    <source>
        <dbReference type="EMBL" id="GAB08251.1"/>
    </source>
</evidence>
<evidence type="ECO:0000256" key="1">
    <source>
        <dbReference type="SAM" id="MobiDB-lite"/>
    </source>
</evidence>
<name>G7GXC6_9ACTN</name>
<comment type="caution">
    <text evidence="2">The sequence shown here is derived from an EMBL/GenBank/DDBJ whole genome shotgun (WGS) entry which is preliminary data.</text>
</comment>